<dbReference type="CDD" id="cd18095">
    <property type="entry name" value="SpoU-like_rRNA-MTase"/>
    <property type="match status" value="1"/>
</dbReference>
<feature type="domain" description="RNA 2-O ribose methyltransferase substrate binding" evidence="4">
    <location>
        <begin position="31"/>
        <end position="107"/>
    </location>
</feature>
<evidence type="ECO:0000313" key="5">
    <source>
        <dbReference type="EMBL" id="OIQ09519.1"/>
    </source>
</evidence>
<dbReference type="PANTHER" id="PTHR43191:SF2">
    <property type="entry name" value="RRNA METHYLTRANSFERASE 3, MITOCHONDRIAL"/>
    <property type="match status" value="1"/>
</dbReference>
<gene>
    <name evidence="5" type="primary">aviRb</name>
    <name evidence="5" type="ORF">MOOR_09040</name>
</gene>
<dbReference type="SMART" id="SM00967">
    <property type="entry name" value="SpoU_sub_bind"/>
    <property type="match status" value="1"/>
</dbReference>
<sequence length="272" mass="28642">MALITSPNNRYVKLARSLQDRSWREKRGLYLIEGIHLLEEALQAGTSLEVVLHSPRIFTTSRGEKLVAGLQRAGYQCLAVTEELMAGISTTMTPPGIVAVAPMQAKNLAELLAVTSPLHSPPLFIIAAGIQDPGNLGTIWRTALGAGATGLILTRGCVDPYNPKVVRSAMGATFRLPVAGGVEPALLARKLQDAGLKLVVADVGAPLTLWQVDLRPPLALIVGSENHGPGPELLAAATERVGIPLVGPVDSLNAAVAAALLLYEALRQRQGV</sequence>
<protein>
    <submittedName>
        <fullName evidence="5">23S rRNA (Uridine(2479)-2'-O)-methyltransferase</fullName>
        <ecNumber evidence="5">2.1.1.208</ecNumber>
    </submittedName>
</protein>
<dbReference type="AlphaFoldDB" id="A0A1J5JYA0"/>
<evidence type="ECO:0000259" key="4">
    <source>
        <dbReference type="SMART" id="SM00967"/>
    </source>
</evidence>
<dbReference type="InterPro" id="IPR053888">
    <property type="entry name" value="MRM3-like_sub_bind"/>
</dbReference>
<dbReference type="InterPro" id="IPR051259">
    <property type="entry name" value="rRNA_Methyltransferase"/>
</dbReference>
<proteinExistence type="inferred from homology"/>
<evidence type="ECO:0000256" key="1">
    <source>
        <dbReference type="ARBA" id="ARBA00007228"/>
    </source>
</evidence>
<dbReference type="Pfam" id="PF00588">
    <property type="entry name" value="SpoU_methylase"/>
    <property type="match status" value="1"/>
</dbReference>
<dbReference type="Gene3D" id="3.30.1330.30">
    <property type="match status" value="1"/>
</dbReference>
<dbReference type="InterPro" id="IPR001537">
    <property type="entry name" value="SpoU_MeTrfase"/>
</dbReference>
<dbReference type="PANTHER" id="PTHR43191">
    <property type="entry name" value="RRNA METHYLTRANSFERASE 3"/>
    <property type="match status" value="1"/>
</dbReference>
<dbReference type="InterPro" id="IPR013123">
    <property type="entry name" value="SpoU_subst-bd"/>
</dbReference>
<dbReference type="EMBL" id="MIHH01000003">
    <property type="protein sequence ID" value="OIQ09519.1"/>
    <property type="molecule type" value="Genomic_DNA"/>
</dbReference>
<comment type="caution">
    <text evidence="5">The sequence shown here is derived from an EMBL/GenBank/DDBJ whole genome shotgun (WGS) entry which is preliminary data.</text>
</comment>
<evidence type="ECO:0000256" key="3">
    <source>
        <dbReference type="ARBA" id="ARBA00022679"/>
    </source>
</evidence>
<organism evidence="5 6">
    <name type="scientific">Neomoorella thermoacetica</name>
    <name type="common">Clostridium thermoaceticum</name>
    <dbReference type="NCBI Taxonomy" id="1525"/>
    <lineage>
        <taxon>Bacteria</taxon>
        <taxon>Bacillati</taxon>
        <taxon>Bacillota</taxon>
        <taxon>Clostridia</taxon>
        <taxon>Neomoorellales</taxon>
        <taxon>Neomoorellaceae</taxon>
        <taxon>Neomoorella</taxon>
    </lineage>
</organism>
<dbReference type="InterPro" id="IPR029026">
    <property type="entry name" value="tRNA_m1G_MTases_N"/>
</dbReference>
<dbReference type="Pfam" id="PF22435">
    <property type="entry name" value="MRM3-like_sub_bind"/>
    <property type="match status" value="1"/>
</dbReference>
<dbReference type="Proteomes" id="UP000182743">
    <property type="component" value="Unassembled WGS sequence"/>
</dbReference>
<dbReference type="EC" id="2.1.1.208" evidence="5"/>
<keyword evidence="3 5" id="KW-0808">Transferase</keyword>
<dbReference type="SUPFAM" id="SSF75217">
    <property type="entry name" value="alpha/beta knot"/>
    <property type="match status" value="1"/>
</dbReference>
<dbReference type="GO" id="GO:0003723">
    <property type="term" value="F:RNA binding"/>
    <property type="evidence" value="ECO:0007669"/>
    <property type="project" value="InterPro"/>
</dbReference>
<dbReference type="Gene3D" id="3.40.1280.10">
    <property type="match status" value="1"/>
</dbReference>
<dbReference type="GO" id="GO:0006396">
    <property type="term" value="P:RNA processing"/>
    <property type="evidence" value="ECO:0007669"/>
    <property type="project" value="InterPro"/>
</dbReference>
<dbReference type="RefSeq" id="WP_071520600.1">
    <property type="nucleotide sequence ID" value="NZ_CP136425.1"/>
</dbReference>
<evidence type="ECO:0000313" key="6">
    <source>
        <dbReference type="Proteomes" id="UP000182743"/>
    </source>
</evidence>
<dbReference type="InterPro" id="IPR029028">
    <property type="entry name" value="Alpha/beta_knot_MTases"/>
</dbReference>
<dbReference type="InterPro" id="IPR029064">
    <property type="entry name" value="Ribosomal_eL30-like_sf"/>
</dbReference>
<reference evidence="5 6" key="1">
    <citation type="submission" date="2016-08" db="EMBL/GenBank/DDBJ databases">
        <title>Genome-based comparison of Moorella thermoacetic strains.</title>
        <authorList>
            <person name="Poehlein A."/>
            <person name="Bengelsdorf F.R."/>
            <person name="Esser C."/>
            <person name="Duerre P."/>
            <person name="Daniel R."/>
        </authorList>
    </citation>
    <scope>NUCLEOTIDE SEQUENCE [LARGE SCALE GENOMIC DNA]</scope>
    <source>
        <strain evidence="5 6">DSM 11768</strain>
    </source>
</reference>
<accession>A0A1J5JYA0</accession>
<dbReference type="SUPFAM" id="SSF55315">
    <property type="entry name" value="L30e-like"/>
    <property type="match status" value="1"/>
</dbReference>
<keyword evidence="2 5" id="KW-0489">Methyltransferase</keyword>
<comment type="similarity">
    <text evidence="1">Belongs to the class IV-like SAM-binding methyltransferase superfamily. RNA methyltransferase TrmH family.</text>
</comment>
<evidence type="ECO:0000256" key="2">
    <source>
        <dbReference type="ARBA" id="ARBA00022603"/>
    </source>
</evidence>
<dbReference type="GO" id="GO:0008173">
    <property type="term" value="F:RNA methyltransferase activity"/>
    <property type="evidence" value="ECO:0007669"/>
    <property type="project" value="InterPro"/>
</dbReference>
<name>A0A1J5JYA0_NEOTH</name>
<dbReference type="GO" id="GO:0005737">
    <property type="term" value="C:cytoplasm"/>
    <property type="evidence" value="ECO:0007669"/>
    <property type="project" value="UniProtKB-ARBA"/>
</dbReference>
<dbReference type="GO" id="GO:0032259">
    <property type="term" value="P:methylation"/>
    <property type="evidence" value="ECO:0007669"/>
    <property type="project" value="UniProtKB-KW"/>
</dbReference>